<comment type="caution">
    <text evidence="3">The sequence shown here is derived from an EMBL/GenBank/DDBJ whole genome shotgun (WGS) entry which is preliminary data.</text>
</comment>
<protein>
    <submittedName>
        <fullName evidence="3">FAD/NAD(P)-binding protein</fullName>
    </submittedName>
</protein>
<dbReference type="Pfam" id="PF13454">
    <property type="entry name" value="NAD_binding_9"/>
    <property type="match status" value="1"/>
</dbReference>
<evidence type="ECO:0000259" key="2">
    <source>
        <dbReference type="Pfam" id="PF13454"/>
    </source>
</evidence>
<sequence length="636" mass="71140">MTSIAILGLGPRGLNVLERITAYVCNGYGSQPVHLHLIEPGVPGVGIHYDDQPDYLLLNTVASQITMFMDPTVKDAGPLLPGPNMYEWAAGLDDHRYNQCTPNCYLPRRLFGEYLHWVYQYLCRRLDRFCKVTLHKTSAKDVIHRPDQTFSILCDDQTEIDADFLFMATGHSENYPDERDRARIQFVENNRFRNRYLQYVMPGPAPIHTHFKDVPPGATVAIEGMGLTAIDAIVSLTVGRGGRFHRNAETGELCYKPSGDEPRLAIISRSGLPLSCRAINQKGASDQYQARFLTADQVRHWKMTKNRGELDFFNDIFPLLLKDMQYVFYTTQATKLYGNSYAHLLGEMLVRLGAEATENLIVNDCPGIELFRWENIANPIADSALDNPDAYRNWLVTFLEQDLHEAQLGNVSGPYKAACDVLRDVRDNLRNAVDFGWLSPESHQQFLKKFIPVMNRLAVGPPVQRLEEMIALYKAGYLDIGFGPNPKVTFSEGAAQFQIVSTTFNEQQKSIYADVLCKAQIPKSSPTQDRSALVQNLMMRGLIRPFTNGNVEVGGIEVDDQLNLVTSSGESVPNAWALGTVSEGTKFYTYIVPRPCVNSTALVDAGRSVTIMFRQSLRPTQSEQGHEPGKLSATGA</sequence>
<name>A0ABV8QHK9_9GAMM</name>
<dbReference type="SUPFAM" id="SSF51905">
    <property type="entry name" value="FAD/NAD(P)-binding domain"/>
    <property type="match status" value="2"/>
</dbReference>
<feature type="region of interest" description="Disordered" evidence="1">
    <location>
        <begin position="616"/>
        <end position="636"/>
    </location>
</feature>
<dbReference type="Gene3D" id="3.50.50.60">
    <property type="entry name" value="FAD/NAD(P)-binding domain"/>
    <property type="match status" value="1"/>
</dbReference>
<dbReference type="PANTHER" id="PTHR40254:SF1">
    <property type="entry name" value="BLR0577 PROTEIN"/>
    <property type="match status" value="1"/>
</dbReference>
<reference evidence="4" key="1">
    <citation type="journal article" date="2019" name="Int. J. Syst. Evol. Microbiol.">
        <title>The Global Catalogue of Microorganisms (GCM) 10K type strain sequencing project: providing services to taxonomists for standard genome sequencing and annotation.</title>
        <authorList>
            <consortium name="The Broad Institute Genomics Platform"/>
            <consortium name="The Broad Institute Genome Sequencing Center for Infectious Disease"/>
            <person name="Wu L."/>
            <person name="Ma J."/>
        </authorList>
    </citation>
    <scope>NUCLEOTIDE SEQUENCE [LARGE SCALE GENOMIC DNA]</scope>
    <source>
        <strain evidence="4">CECT 7297</strain>
    </source>
</reference>
<evidence type="ECO:0000256" key="1">
    <source>
        <dbReference type="SAM" id="MobiDB-lite"/>
    </source>
</evidence>
<keyword evidence="4" id="KW-1185">Reference proteome</keyword>
<proteinExistence type="predicted"/>
<evidence type="ECO:0000313" key="4">
    <source>
        <dbReference type="Proteomes" id="UP001595798"/>
    </source>
</evidence>
<dbReference type="PANTHER" id="PTHR40254">
    <property type="entry name" value="BLR0577 PROTEIN"/>
    <property type="match status" value="1"/>
</dbReference>
<accession>A0ABV8QHK9</accession>
<dbReference type="InterPro" id="IPR038732">
    <property type="entry name" value="HpyO/CreE_NAD-binding"/>
</dbReference>
<dbReference type="InterPro" id="IPR052189">
    <property type="entry name" value="L-asp_N-monooxygenase_NS-form"/>
</dbReference>
<gene>
    <name evidence="3" type="ORF">ACFOZ5_08330</name>
</gene>
<dbReference type="InterPro" id="IPR036188">
    <property type="entry name" value="FAD/NAD-bd_sf"/>
</dbReference>
<dbReference type="EMBL" id="JBHSDI010000011">
    <property type="protein sequence ID" value="MFC4259031.1"/>
    <property type="molecule type" value="Genomic_DNA"/>
</dbReference>
<dbReference type="RefSeq" id="WP_379886575.1">
    <property type="nucleotide sequence ID" value="NZ_JBHSDI010000011.1"/>
</dbReference>
<feature type="domain" description="FAD-dependent urate hydroxylase HpyO/Asp monooxygenase CreE-like FAD/NAD(P)-binding" evidence="2">
    <location>
        <begin position="5"/>
        <end position="171"/>
    </location>
</feature>
<organism evidence="3 4">
    <name type="scientific">Marinobacter lacisalsi</name>
    <dbReference type="NCBI Taxonomy" id="475979"/>
    <lineage>
        <taxon>Bacteria</taxon>
        <taxon>Pseudomonadati</taxon>
        <taxon>Pseudomonadota</taxon>
        <taxon>Gammaproteobacteria</taxon>
        <taxon>Pseudomonadales</taxon>
        <taxon>Marinobacteraceae</taxon>
        <taxon>Marinobacter</taxon>
    </lineage>
</organism>
<dbReference type="Proteomes" id="UP001595798">
    <property type="component" value="Unassembled WGS sequence"/>
</dbReference>
<evidence type="ECO:0000313" key="3">
    <source>
        <dbReference type="EMBL" id="MFC4259031.1"/>
    </source>
</evidence>